<evidence type="ECO:0000256" key="2">
    <source>
        <dbReference type="ARBA" id="ARBA00022980"/>
    </source>
</evidence>
<dbReference type="EMBL" id="JWZX01003073">
    <property type="protein sequence ID" value="KOO24627.1"/>
    <property type="molecule type" value="Genomic_DNA"/>
</dbReference>
<dbReference type="InterPro" id="IPR001931">
    <property type="entry name" value="Ribosomal_eS21"/>
</dbReference>
<dbReference type="PROSITE" id="PS00996">
    <property type="entry name" value="RIBOSOMAL_S21E"/>
    <property type="match status" value="1"/>
</dbReference>
<dbReference type="EMBL" id="JWZX01001230">
    <property type="protein sequence ID" value="KOO34410.1"/>
    <property type="molecule type" value="Genomic_DNA"/>
</dbReference>
<evidence type="ECO:0008006" key="7">
    <source>
        <dbReference type="Google" id="ProtNLM"/>
    </source>
</evidence>
<proteinExistence type="inferred from homology"/>
<evidence type="ECO:0000256" key="3">
    <source>
        <dbReference type="ARBA" id="ARBA00023274"/>
    </source>
</evidence>
<organism evidence="4 6">
    <name type="scientific">Chrysochromulina tobinii</name>
    <dbReference type="NCBI Taxonomy" id="1460289"/>
    <lineage>
        <taxon>Eukaryota</taxon>
        <taxon>Haptista</taxon>
        <taxon>Haptophyta</taxon>
        <taxon>Prymnesiophyceae</taxon>
        <taxon>Prymnesiales</taxon>
        <taxon>Chrysochromulinaceae</taxon>
        <taxon>Chrysochromulina</taxon>
    </lineage>
</organism>
<evidence type="ECO:0000313" key="4">
    <source>
        <dbReference type="EMBL" id="KOO24627.1"/>
    </source>
</evidence>
<dbReference type="InterPro" id="IPR038579">
    <property type="entry name" value="Ribosomal_eS21_sf"/>
</dbReference>
<evidence type="ECO:0000313" key="6">
    <source>
        <dbReference type="Proteomes" id="UP000037460"/>
    </source>
</evidence>
<keyword evidence="6" id="KW-1185">Reference proteome</keyword>
<dbReference type="GO" id="GO:1990904">
    <property type="term" value="C:ribonucleoprotein complex"/>
    <property type="evidence" value="ECO:0007669"/>
    <property type="project" value="UniProtKB-KW"/>
</dbReference>
<dbReference type="PANTHER" id="PTHR10442">
    <property type="entry name" value="40S RIBOSOMAL PROTEIN S21"/>
    <property type="match status" value="1"/>
</dbReference>
<keyword evidence="3" id="KW-0687">Ribonucleoprotein</keyword>
<comment type="caution">
    <text evidence="4">The sequence shown here is derived from an EMBL/GenBank/DDBJ whole genome shotgun (WGS) entry which is preliminary data.</text>
</comment>
<name>A0A0M0JE41_9EUKA</name>
<dbReference type="GO" id="GO:0006412">
    <property type="term" value="P:translation"/>
    <property type="evidence" value="ECO:0007669"/>
    <property type="project" value="InterPro"/>
</dbReference>
<dbReference type="InterPro" id="IPR018279">
    <property type="entry name" value="Ribosomal_eS21_CS"/>
</dbReference>
<evidence type="ECO:0000313" key="5">
    <source>
        <dbReference type="EMBL" id="KOO34410.1"/>
    </source>
</evidence>
<dbReference type="OrthoDB" id="278325at2759"/>
<dbReference type="FunFam" id="3.30.1230.20:FF:000008">
    <property type="entry name" value="40S ribosomal protein S21"/>
    <property type="match status" value="1"/>
</dbReference>
<evidence type="ECO:0000256" key="1">
    <source>
        <dbReference type="ARBA" id="ARBA00010228"/>
    </source>
</evidence>
<dbReference type="Gene3D" id="3.30.1230.20">
    <property type="match status" value="1"/>
</dbReference>
<gene>
    <name evidence="4" type="ORF">Ctob_000659</name>
    <name evidence="5" type="ORF">Ctob_015150</name>
</gene>
<dbReference type="Pfam" id="PF01249">
    <property type="entry name" value="Ribosomal_S21e"/>
    <property type="match status" value="1"/>
</dbReference>
<reference evidence="4" key="1">
    <citation type="submission" date="2014-12" db="EMBL/GenBank/DDBJ databases">
        <title>Draft genome of the oleaginous, mixotrophic haptophyte, Chrysochromulina tobin.</title>
        <authorList>
            <person name="Hovde B.T."/>
            <person name="Starkenburg S.R."/>
            <person name="Cattolico R.A."/>
        </authorList>
    </citation>
    <scope>NUCLEOTIDE SEQUENCE</scope>
    <source>
        <strain evidence="4">CCMP291</strain>
    </source>
</reference>
<dbReference type="GO" id="GO:0003735">
    <property type="term" value="F:structural constituent of ribosome"/>
    <property type="evidence" value="ECO:0007669"/>
    <property type="project" value="InterPro"/>
</dbReference>
<dbReference type="GO" id="GO:0005840">
    <property type="term" value="C:ribosome"/>
    <property type="evidence" value="ECO:0007669"/>
    <property type="project" value="UniProtKB-KW"/>
</dbReference>
<dbReference type="GO" id="GO:0005829">
    <property type="term" value="C:cytosol"/>
    <property type="evidence" value="ECO:0007669"/>
    <property type="project" value="UniProtKB-ARBA"/>
</dbReference>
<protein>
    <recommendedName>
        <fullName evidence="7">40S ribosomal protein S21</fullName>
    </recommendedName>
</protein>
<dbReference type="Proteomes" id="UP000037460">
    <property type="component" value="Unassembled WGS sequence"/>
</dbReference>
<comment type="similarity">
    <text evidence="1">Belongs to the eukaryotic ribosomal protein eS21 family.</text>
</comment>
<dbReference type="AlphaFoldDB" id="A0A0M0JE41"/>
<sequence>MPNHGAVNPNMPAGTHNSEGVNIDLYIPRKCSATNRLIEAKDKASIQINIGHVNADGVYTGEFTTMALCGFIRSMGEADGALDRLWTKCYDDAGSKI</sequence>
<reference evidence="6" key="2">
    <citation type="journal article" date="2015" name="PLoS Genet.">
        <title>Genome Sequence and Transcriptome Analyses of Chrysochromulina tobin: Metabolic Tools for Enhanced Algal Fitness in the Prominent Order Prymnesiales (Haptophyceae).</title>
        <authorList>
            <person name="Hovde B.T."/>
            <person name="Deodato C.R."/>
            <person name="Hunsperger H.M."/>
            <person name="Ryken S.A."/>
            <person name="Yost W."/>
            <person name="Jha R.K."/>
            <person name="Patterson J."/>
            <person name="Monnat R.J. Jr."/>
            <person name="Barlow S.B."/>
            <person name="Starkenburg S.R."/>
            <person name="Cattolico R.A."/>
        </authorList>
    </citation>
    <scope>NUCLEOTIDE SEQUENCE</scope>
    <source>
        <strain evidence="6">CCMP291</strain>
    </source>
</reference>
<keyword evidence="2" id="KW-0689">Ribosomal protein</keyword>
<accession>A0A0M0JE41</accession>